<dbReference type="PANTHER" id="PTHR10605">
    <property type="entry name" value="HEPARAN SULFATE SULFOTRANSFERASE"/>
    <property type="match status" value="1"/>
</dbReference>
<comment type="caution">
    <text evidence="2">The sequence shown here is derived from an EMBL/GenBank/DDBJ whole genome shotgun (WGS) entry which is preliminary data.</text>
</comment>
<sequence length="289" mass="33885">MTESPMCVIGIGAQKAGTTTVARELKRHPDFAFSAIKELHYFDGKYFPKHDFYLSKRFARRLKEISARPRPDEAGNPQAYRNLMHRLETLRLRVDLGEGKLSYTERFAREFDLSGVRCFGEITPAYALVPKIGFEEMRDMYPNTKLLFIMRDPFGRALSHARHEVTRGRFSKEEITPDFFLRDAVINRSQYAETIERLSGVFDPKDVFYGFFEDLIGDMPGFFRGLYGFLGLEYRAPDFSRHENASEKIDFDVPERELFDRLRPTYDFVSRNWPDTMPDRWRGTMEKFA</sequence>
<keyword evidence="1" id="KW-0808">Transferase</keyword>
<accession>A0ABT7FHK7</accession>
<keyword evidence="3" id="KW-1185">Reference proteome</keyword>
<protein>
    <submittedName>
        <fullName evidence="2">Sulfotransferase</fullName>
    </submittedName>
</protein>
<reference evidence="2 3" key="1">
    <citation type="submission" date="2023-05" db="EMBL/GenBank/DDBJ databases">
        <title>Sedimentitalea sp. nov. JM2-8.</title>
        <authorList>
            <person name="Huang J."/>
        </authorList>
    </citation>
    <scope>NUCLEOTIDE SEQUENCE [LARGE SCALE GENOMIC DNA]</scope>
    <source>
        <strain evidence="2 3">JM2-8</strain>
    </source>
</reference>
<dbReference type="InterPro" id="IPR027417">
    <property type="entry name" value="P-loop_NTPase"/>
</dbReference>
<dbReference type="PANTHER" id="PTHR10605:SF56">
    <property type="entry name" value="BIFUNCTIONAL HEPARAN SULFATE N-DEACETYLASE_N-SULFOTRANSFERASE"/>
    <property type="match status" value="1"/>
</dbReference>
<dbReference type="Gene3D" id="3.40.50.300">
    <property type="entry name" value="P-loop containing nucleotide triphosphate hydrolases"/>
    <property type="match status" value="1"/>
</dbReference>
<name>A0ABT7FHK7_9RHOB</name>
<dbReference type="SUPFAM" id="SSF52540">
    <property type="entry name" value="P-loop containing nucleoside triphosphate hydrolases"/>
    <property type="match status" value="1"/>
</dbReference>
<evidence type="ECO:0000256" key="1">
    <source>
        <dbReference type="ARBA" id="ARBA00022679"/>
    </source>
</evidence>
<dbReference type="Pfam" id="PF13469">
    <property type="entry name" value="Sulfotransfer_3"/>
    <property type="match status" value="1"/>
</dbReference>
<evidence type="ECO:0000313" key="2">
    <source>
        <dbReference type="EMBL" id="MDK3074535.1"/>
    </source>
</evidence>
<proteinExistence type="predicted"/>
<gene>
    <name evidence="2" type="ORF">QO034_15665</name>
</gene>
<dbReference type="InterPro" id="IPR037359">
    <property type="entry name" value="NST/OST"/>
</dbReference>
<dbReference type="EMBL" id="JASNJE010000021">
    <property type="protein sequence ID" value="MDK3074535.1"/>
    <property type="molecule type" value="Genomic_DNA"/>
</dbReference>
<dbReference type="Proteomes" id="UP001227126">
    <property type="component" value="Unassembled WGS sequence"/>
</dbReference>
<evidence type="ECO:0000313" key="3">
    <source>
        <dbReference type="Proteomes" id="UP001227126"/>
    </source>
</evidence>
<organism evidence="2 3">
    <name type="scientific">Sedimentitalea xiamensis</name>
    <dbReference type="NCBI Taxonomy" id="3050037"/>
    <lineage>
        <taxon>Bacteria</taxon>
        <taxon>Pseudomonadati</taxon>
        <taxon>Pseudomonadota</taxon>
        <taxon>Alphaproteobacteria</taxon>
        <taxon>Rhodobacterales</taxon>
        <taxon>Paracoccaceae</taxon>
        <taxon>Sedimentitalea</taxon>
    </lineage>
</organism>
<dbReference type="RefSeq" id="WP_284486468.1">
    <property type="nucleotide sequence ID" value="NZ_JASNJE010000021.1"/>
</dbReference>